<organism evidence="1 2">
    <name type="scientific">Solea senegalensis</name>
    <name type="common">Senegalese sole</name>
    <dbReference type="NCBI Taxonomy" id="28829"/>
    <lineage>
        <taxon>Eukaryota</taxon>
        <taxon>Metazoa</taxon>
        <taxon>Chordata</taxon>
        <taxon>Craniata</taxon>
        <taxon>Vertebrata</taxon>
        <taxon>Euteleostomi</taxon>
        <taxon>Actinopterygii</taxon>
        <taxon>Neopterygii</taxon>
        <taxon>Teleostei</taxon>
        <taxon>Neoteleostei</taxon>
        <taxon>Acanthomorphata</taxon>
        <taxon>Carangaria</taxon>
        <taxon>Pleuronectiformes</taxon>
        <taxon>Pleuronectoidei</taxon>
        <taxon>Soleidae</taxon>
        <taxon>Solea</taxon>
    </lineage>
</organism>
<protein>
    <submittedName>
        <fullName evidence="1">Uncharacterized protein</fullName>
    </submittedName>
</protein>
<proteinExistence type="predicted"/>
<accession>A0AAV6REC8</accession>
<dbReference type="AlphaFoldDB" id="A0AAV6REC8"/>
<evidence type="ECO:0000313" key="1">
    <source>
        <dbReference type="EMBL" id="KAG7503034.1"/>
    </source>
</evidence>
<dbReference type="Proteomes" id="UP000693946">
    <property type="component" value="Linkage Group LG2"/>
</dbReference>
<dbReference type="EMBL" id="JAGKHQ010000012">
    <property type="protein sequence ID" value="KAG7503034.1"/>
    <property type="molecule type" value="Genomic_DNA"/>
</dbReference>
<name>A0AAV6REC8_SOLSE</name>
<comment type="caution">
    <text evidence="1">The sequence shown here is derived from an EMBL/GenBank/DDBJ whole genome shotgun (WGS) entry which is preliminary data.</text>
</comment>
<keyword evidence="2" id="KW-1185">Reference proteome</keyword>
<gene>
    <name evidence="1" type="ORF">JOB18_030921</name>
</gene>
<reference evidence="1 2" key="1">
    <citation type="journal article" date="2021" name="Sci. Rep.">
        <title>Chromosome anchoring in Senegalese sole (Solea senegalensis) reveals sex-associated markers and genome rearrangements in flatfish.</title>
        <authorList>
            <person name="Guerrero-Cozar I."/>
            <person name="Gomez-Garrido J."/>
            <person name="Berbel C."/>
            <person name="Martinez-Blanch J.F."/>
            <person name="Alioto T."/>
            <person name="Claros M.G."/>
            <person name="Gagnaire P.A."/>
            <person name="Manchado M."/>
        </authorList>
    </citation>
    <scope>NUCLEOTIDE SEQUENCE [LARGE SCALE GENOMIC DNA]</scope>
    <source>
        <strain evidence="1">Sse05_10M</strain>
    </source>
</reference>
<sequence>MRKKDLPAASVSHVTLKARSNSVVKVSKSSSSETLCSLGIKSRTENGMRRKKCLLIMQPRSCRCVMYRKRWVKCRLDVDTFIGKGCSSAPDASSGDAAWGISRMFDCKSIRIFPQTPFTPAPPPLSLHHRLTADLSKASCGSGGAEIQMLPSSTGDVVWTTTDESVGCFRCRKHSAFHFQPVFAGHKSDLAVVWFACSLCQCAVFSSHSDELEHWIVRVRAMPDFIPRGGSLSDV</sequence>
<evidence type="ECO:0000313" key="2">
    <source>
        <dbReference type="Proteomes" id="UP000693946"/>
    </source>
</evidence>